<feature type="domain" description="Alanine dehydrogenase/pyridine nucleotide transhydrogenase N-terminal" evidence="4">
    <location>
        <begin position="6"/>
        <end position="138"/>
    </location>
</feature>
<evidence type="ECO:0000256" key="2">
    <source>
        <dbReference type="PIRSR" id="PIRSR018250-1"/>
    </source>
</evidence>
<keyword evidence="1" id="KW-0560">Oxidoreductase</keyword>
<organism evidence="5 6">
    <name type="scientific">Crocosphaera subtropica (strain ATCC 51142 / BH68)</name>
    <name type="common">Cyanothece sp. (strain ATCC 51142)</name>
    <dbReference type="NCBI Taxonomy" id="43989"/>
    <lineage>
        <taxon>Bacteria</taxon>
        <taxon>Bacillati</taxon>
        <taxon>Cyanobacteriota</taxon>
        <taxon>Cyanophyceae</taxon>
        <taxon>Oscillatoriophycideae</taxon>
        <taxon>Chroococcales</taxon>
        <taxon>Aphanothecaceae</taxon>
        <taxon>Crocosphaera</taxon>
        <taxon>Crocosphaera subtropica</taxon>
    </lineage>
</organism>
<dbReference type="PANTHER" id="PTHR11133">
    <property type="entry name" value="SACCHAROPINE DEHYDROGENASE"/>
    <property type="match status" value="1"/>
</dbReference>
<dbReference type="Proteomes" id="UP000001203">
    <property type="component" value="Chromosome circular"/>
</dbReference>
<name>B1X1K8_CROS5</name>
<dbReference type="PANTHER" id="PTHR11133:SF22">
    <property type="entry name" value="ALPHA-AMINOADIPIC SEMIALDEHYDE SYNTHASE, MITOCHONDRIAL"/>
    <property type="match status" value="1"/>
</dbReference>
<dbReference type="AlphaFoldDB" id="B1X1K8"/>
<dbReference type="PIRSF" id="PIRSF018250">
    <property type="entry name" value="Saccharopine_DH_Lys"/>
    <property type="match status" value="1"/>
</dbReference>
<dbReference type="eggNOG" id="COG0686">
    <property type="taxonomic scope" value="Bacteria"/>
</dbReference>
<proteinExistence type="predicted"/>
<dbReference type="GO" id="GO:0004754">
    <property type="term" value="F:saccharopine dehydrogenase (NAD+, L-lysine-forming) activity"/>
    <property type="evidence" value="ECO:0007669"/>
    <property type="project" value="InterPro"/>
</dbReference>
<dbReference type="InterPro" id="IPR007886">
    <property type="entry name" value="AlaDH/PNT_N"/>
</dbReference>
<keyword evidence="3" id="KW-0520">NAD</keyword>
<protein>
    <recommendedName>
        <fullName evidence="4">Alanine dehydrogenase/pyridine nucleotide transhydrogenase N-terminal domain-containing protein</fullName>
    </recommendedName>
</protein>
<dbReference type="SUPFAM" id="SSF52283">
    <property type="entry name" value="Formate/glycerate dehydrogenase catalytic domain-like"/>
    <property type="match status" value="1"/>
</dbReference>
<dbReference type="Gene3D" id="3.40.50.720">
    <property type="entry name" value="NAD(P)-binding Rossmann-like Domain"/>
    <property type="match status" value="2"/>
</dbReference>
<feature type="binding site" evidence="3">
    <location>
        <position position="269"/>
    </location>
    <ligand>
        <name>NAD(+)</name>
        <dbReference type="ChEBI" id="CHEBI:57540"/>
    </ligand>
</feature>
<dbReference type="SMART" id="SM01003">
    <property type="entry name" value="AlaDh_PNT_N"/>
    <property type="match status" value="1"/>
</dbReference>
<keyword evidence="6" id="KW-1185">Reference proteome</keyword>
<evidence type="ECO:0000313" key="6">
    <source>
        <dbReference type="Proteomes" id="UP000001203"/>
    </source>
</evidence>
<feature type="binding site" evidence="3">
    <location>
        <position position="296"/>
    </location>
    <ligand>
        <name>NAD(+)</name>
        <dbReference type="ChEBI" id="CHEBI:57540"/>
    </ligand>
</feature>
<feature type="active site" description="Proton donor" evidence="2">
    <location>
        <position position="92"/>
    </location>
</feature>
<evidence type="ECO:0000256" key="1">
    <source>
        <dbReference type="ARBA" id="ARBA00023002"/>
    </source>
</evidence>
<dbReference type="STRING" id="43989.cce_3690"/>
<gene>
    <name evidence="5" type="ordered locus">cce_3690</name>
</gene>
<sequence length="404" mass="46467">MFMKVGIIREEKNPPDSRVPLTPEQCQYLMQIDQNLEIVIQSSEKRCFADSEYQEKNISVVKDVSNCDILLGVKEVSINSLVANKTYLFFSHTHKKQPYNRKLLQTILLKKIRLIDYECLCDVQGKRVIAFGHWAGVVGAHNAILAWGKRYQSFALQSMHQCHDFAEAKTYYNDLSLPNFKIVITGDGRVSNGAATVLDLMKIKQVSPQDFLEEKFSYPVYTKLGVKDMYAKKGEDIFNEPNYYKHPEEYDSIFEPYTKVSDMMINGIYWEKGVPTFFSEEDMKKDDFNIKVIADVTCDIAPDASIPCTIRPSTIADPIYGYDPNLEKEIKPFQPQSIDIMAVDNLPNELPRDASEDFGNQLIDRVWDELKKPNSQMIYDATIAINGKLNQPYEYLQDFVNFNQ</sequence>
<accession>B1X1K8</accession>
<dbReference type="GO" id="GO:0009085">
    <property type="term" value="P:lysine biosynthetic process"/>
    <property type="evidence" value="ECO:0007669"/>
    <property type="project" value="InterPro"/>
</dbReference>
<dbReference type="InterPro" id="IPR027281">
    <property type="entry name" value="Lys1"/>
</dbReference>
<dbReference type="HOGENOM" id="CLU_005231_2_1_3"/>
<dbReference type="EMBL" id="CP000806">
    <property type="protein sequence ID" value="ACB53038.1"/>
    <property type="molecule type" value="Genomic_DNA"/>
</dbReference>
<dbReference type="CDD" id="cd05199">
    <property type="entry name" value="SDH_like"/>
    <property type="match status" value="1"/>
</dbReference>
<evidence type="ECO:0000256" key="3">
    <source>
        <dbReference type="PIRSR" id="PIRSR018250-3"/>
    </source>
</evidence>
<dbReference type="KEGG" id="cyt:cce_3690"/>
<evidence type="ECO:0000313" key="5">
    <source>
        <dbReference type="EMBL" id="ACB53038.1"/>
    </source>
</evidence>
<feature type="binding site" evidence="3">
    <location>
        <position position="236"/>
    </location>
    <ligand>
        <name>NAD(+)</name>
        <dbReference type="ChEBI" id="CHEBI:57540"/>
    </ligand>
</feature>
<dbReference type="Pfam" id="PF05222">
    <property type="entry name" value="AlaDh_PNT_N"/>
    <property type="match status" value="1"/>
</dbReference>
<feature type="active site" description="Proton acceptor" evidence="2">
    <location>
        <position position="74"/>
    </location>
</feature>
<dbReference type="InterPro" id="IPR051168">
    <property type="entry name" value="AASS"/>
</dbReference>
<reference evidence="5 6" key="1">
    <citation type="journal article" date="2008" name="Proc. Natl. Acad. Sci. U.S.A.">
        <title>The genome of Cyanothece 51142, a unicellular diazotrophic cyanobacterium important in the marine nitrogen cycle.</title>
        <authorList>
            <person name="Welsh E.A."/>
            <person name="Liberton M."/>
            <person name="Stoeckel J."/>
            <person name="Loh T."/>
            <person name="Elvitigala T."/>
            <person name="Wang C."/>
            <person name="Wollam A."/>
            <person name="Fulton R.S."/>
            <person name="Clifton S.W."/>
            <person name="Jacobs J.M."/>
            <person name="Aurora R."/>
            <person name="Ghosh B.K."/>
            <person name="Sherman L.A."/>
            <person name="Smith R.D."/>
            <person name="Wilson R.K."/>
            <person name="Pakrasi H.B."/>
        </authorList>
    </citation>
    <scope>NUCLEOTIDE SEQUENCE [LARGE SCALE GENOMIC DNA]</scope>
    <source>
        <strain evidence="6">ATCC 51142 / BH68</strain>
    </source>
</reference>
<evidence type="ECO:0000259" key="4">
    <source>
        <dbReference type="SMART" id="SM01003"/>
    </source>
</evidence>